<dbReference type="AlphaFoldDB" id="A0A7J6DRW6"/>
<evidence type="ECO:0000313" key="3">
    <source>
        <dbReference type="Proteomes" id="UP000525078"/>
    </source>
</evidence>
<dbReference type="EMBL" id="JAATIP010000466">
    <property type="protein sequence ID" value="KAF4348349.1"/>
    <property type="molecule type" value="Genomic_DNA"/>
</dbReference>
<sequence>CFPYYRHKRDFFSSNKPLSDLQPHFVPILEAAFEDEWIGNLTQRRKRLQLTKQAWFSGHYGRTWIDHDENGLLRNVIEESQSSSPGFLPSRPDEGDMNSIQAGKGLA</sequence>
<feature type="non-terminal residue" evidence="2">
    <location>
        <position position="107"/>
    </location>
</feature>
<keyword evidence="2" id="KW-0496">Mitochondrion</keyword>
<comment type="caution">
    <text evidence="2">The sequence shown here is derived from an EMBL/GenBank/DDBJ whole genome shotgun (WGS) entry which is preliminary data.</text>
</comment>
<organism evidence="2 3">
    <name type="scientific">Cannabis sativa</name>
    <name type="common">Hemp</name>
    <name type="synonym">Marijuana</name>
    <dbReference type="NCBI Taxonomy" id="3483"/>
    <lineage>
        <taxon>Eukaryota</taxon>
        <taxon>Viridiplantae</taxon>
        <taxon>Streptophyta</taxon>
        <taxon>Embryophyta</taxon>
        <taxon>Tracheophyta</taxon>
        <taxon>Spermatophyta</taxon>
        <taxon>Magnoliopsida</taxon>
        <taxon>eudicotyledons</taxon>
        <taxon>Gunneridae</taxon>
        <taxon>Pentapetalae</taxon>
        <taxon>rosids</taxon>
        <taxon>fabids</taxon>
        <taxon>Rosales</taxon>
        <taxon>Cannabaceae</taxon>
        <taxon>Cannabis</taxon>
    </lineage>
</organism>
<reference evidence="2 3" key="1">
    <citation type="journal article" date="2020" name="bioRxiv">
        <title>Sequence and annotation of 42 cannabis genomes reveals extensive copy number variation in cannabinoid synthesis and pathogen resistance genes.</title>
        <authorList>
            <person name="Mckernan K.J."/>
            <person name="Helbert Y."/>
            <person name="Kane L.T."/>
            <person name="Ebling H."/>
            <person name="Zhang L."/>
            <person name="Liu B."/>
            <person name="Eaton Z."/>
            <person name="Mclaughlin S."/>
            <person name="Kingan S."/>
            <person name="Baybayan P."/>
            <person name="Concepcion G."/>
            <person name="Jordan M."/>
            <person name="Riva A."/>
            <person name="Barbazuk W."/>
            <person name="Harkins T."/>
        </authorList>
    </citation>
    <scope>NUCLEOTIDE SEQUENCE [LARGE SCALE GENOMIC DNA]</scope>
    <source>
        <strain evidence="3">cv. Jamaican Lion 4</strain>
        <tissue evidence="2">Leaf</tissue>
    </source>
</reference>
<dbReference type="Proteomes" id="UP000525078">
    <property type="component" value="Unassembled WGS sequence"/>
</dbReference>
<feature type="region of interest" description="Disordered" evidence="1">
    <location>
        <begin position="80"/>
        <end position="107"/>
    </location>
</feature>
<proteinExistence type="predicted"/>
<protein>
    <submittedName>
        <fullName evidence="2">Uncharacterized protein</fullName>
    </submittedName>
</protein>
<accession>A0A7J6DRW6</accession>
<gene>
    <name evidence="2" type="ORF">F8388_005381</name>
</gene>
<geneLocation type="mitochondrion" evidence="2"/>
<evidence type="ECO:0000313" key="2">
    <source>
        <dbReference type="EMBL" id="KAF4348349.1"/>
    </source>
</evidence>
<name>A0A7J6DRW6_CANSA</name>
<evidence type="ECO:0000256" key="1">
    <source>
        <dbReference type="SAM" id="MobiDB-lite"/>
    </source>
</evidence>